<accession>A0A9P6C6V4</accession>
<protein>
    <submittedName>
        <fullName evidence="2">Uncharacterized protein</fullName>
    </submittedName>
</protein>
<organism evidence="2 3">
    <name type="scientific">Macrolepiota fuliginosa MF-IS2</name>
    <dbReference type="NCBI Taxonomy" id="1400762"/>
    <lineage>
        <taxon>Eukaryota</taxon>
        <taxon>Fungi</taxon>
        <taxon>Dikarya</taxon>
        <taxon>Basidiomycota</taxon>
        <taxon>Agaricomycotina</taxon>
        <taxon>Agaricomycetes</taxon>
        <taxon>Agaricomycetidae</taxon>
        <taxon>Agaricales</taxon>
        <taxon>Agaricineae</taxon>
        <taxon>Agaricaceae</taxon>
        <taxon>Macrolepiota</taxon>
    </lineage>
</organism>
<feature type="transmembrane region" description="Helical" evidence="1">
    <location>
        <begin position="127"/>
        <end position="146"/>
    </location>
</feature>
<dbReference type="Proteomes" id="UP000807342">
    <property type="component" value="Unassembled WGS sequence"/>
</dbReference>
<dbReference type="OrthoDB" id="2751465at2759"/>
<dbReference type="AlphaFoldDB" id="A0A9P6C6V4"/>
<keyword evidence="1" id="KW-0812">Transmembrane</keyword>
<evidence type="ECO:0000256" key="1">
    <source>
        <dbReference type="SAM" id="Phobius"/>
    </source>
</evidence>
<feature type="transmembrane region" description="Helical" evidence="1">
    <location>
        <begin position="234"/>
        <end position="254"/>
    </location>
</feature>
<keyword evidence="1" id="KW-0472">Membrane</keyword>
<name>A0A9P6C6V4_9AGAR</name>
<keyword evidence="3" id="KW-1185">Reference proteome</keyword>
<feature type="transmembrane region" description="Helical" evidence="1">
    <location>
        <begin position="166"/>
        <end position="185"/>
    </location>
</feature>
<reference evidence="2" key="1">
    <citation type="submission" date="2020-11" db="EMBL/GenBank/DDBJ databases">
        <authorList>
            <consortium name="DOE Joint Genome Institute"/>
            <person name="Ahrendt S."/>
            <person name="Riley R."/>
            <person name="Andreopoulos W."/>
            <person name="Labutti K."/>
            <person name="Pangilinan J."/>
            <person name="Ruiz-Duenas F.J."/>
            <person name="Barrasa J.M."/>
            <person name="Sanchez-Garcia M."/>
            <person name="Camarero S."/>
            <person name="Miyauchi S."/>
            <person name="Serrano A."/>
            <person name="Linde D."/>
            <person name="Babiker R."/>
            <person name="Drula E."/>
            <person name="Ayuso-Fernandez I."/>
            <person name="Pacheco R."/>
            <person name="Padilla G."/>
            <person name="Ferreira P."/>
            <person name="Barriuso J."/>
            <person name="Kellner H."/>
            <person name="Castanera R."/>
            <person name="Alfaro M."/>
            <person name="Ramirez L."/>
            <person name="Pisabarro A.G."/>
            <person name="Kuo A."/>
            <person name="Tritt A."/>
            <person name="Lipzen A."/>
            <person name="He G."/>
            <person name="Yan M."/>
            <person name="Ng V."/>
            <person name="Cullen D."/>
            <person name="Martin F."/>
            <person name="Rosso M.-N."/>
            <person name="Henrissat B."/>
            <person name="Hibbett D."/>
            <person name="Martinez A.T."/>
            <person name="Grigoriev I.V."/>
        </authorList>
    </citation>
    <scope>NUCLEOTIDE SEQUENCE</scope>
    <source>
        <strain evidence="2">MF-IS2</strain>
    </source>
</reference>
<feature type="transmembrane region" description="Helical" evidence="1">
    <location>
        <begin position="100"/>
        <end position="120"/>
    </location>
</feature>
<feature type="transmembrane region" description="Helical" evidence="1">
    <location>
        <begin position="56"/>
        <end position="80"/>
    </location>
</feature>
<sequence>MHVNSFRSTMTLPAEAVQSIGQTLEALSQGLYISAFYRCIIILLEEKRRRIPYHMLMGTSLSLFVVGMTHFVAGVCLNVRNVIEDATSAHVVAERLRDYSFVISTAISNGFMVYRCLVVWNNYHRIILFPSILCLASLSLGVWLVIVCSQKDLPMFDIPMIPKLFSFLTFSLNLLISGLILYRIWGIQREISRVVERENRFIRRTTTLVIESGALHSILLLVLIIASYTSRSATTVICNCIVPLLGMVVSAIILRIGKGISHGDPVTSIPIEFRNSTFSNATKGPYLSTSLPANDSDNELEVSRTDRLILDLTN</sequence>
<evidence type="ECO:0000313" key="3">
    <source>
        <dbReference type="Proteomes" id="UP000807342"/>
    </source>
</evidence>
<feature type="transmembrane region" description="Helical" evidence="1">
    <location>
        <begin position="206"/>
        <end position="228"/>
    </location>
</feature>
<proteinExistence type="predicted"/>
<comment type="caution">
    <text evidence="2">The sequence shown here is derived from an EMBL/GenBank/DDBJ whole genome shotgun (WGS) entry which is preliminary data.</text>
</comment>
<keyword evidence="1" id="KW-1133">Transmembrane helix</keyword>
<dbReference type="EMBL" id="MU151054">
    <property type="protein sequence ID" value="KAF9454416.1"/>
    <property type="molecule type" value="Genomic_DNA"/>
</dbReference>
<evidence type="ECO:0000313" key="2">
    <source>
        <dbReference type="EMBL" id="KAF9454416.1"/>
    </source>
</evidence>
<gene>
    <name evidence="2" type="ORF">P691DRAFT_396019</name>
</gene>